<feature type="region of interest" description="Disordered" evidence="1">
    <location>
        <begin position="40"/>
        <end position="78"/>
    </location>
</feature>
<evidence type="ECO:0000313" key="3">
    <source>
        <dbReference type="Proteomes" id="UP001066276"/>
    </source>
</evidence>
<proteinExistence type="predicted"/>
<feature type="compositionally biased region" description="Basic residues" evidence="1">
    <location>
        <begin position="47"/>
        <end position="57"/>
    </location>
</feature>
<evidence type="ECO:0000313" key="2">
    <source>
        <dbReference type="EMBL" id="KAJ1210149.1"/>
    </source>
</evidence>
<protein>
    <submittedName>
        <fullName evidence="2">Uncharacterized protein</fullName>
    </submittedName>
</protein>
<organism evidence="2 3">
    <name type="scientific">Pleurodeles waltl</name>
    <name type="common">Iberian ribbed newt</name>
    <dbReference type="NCBI Taxonomy" id="8319"/>
    <lineage>
        <taxon>Eukaryota</taxon>
        <taxon>Metazoa</taxon>
        <taxon>Chordata</taxon>
        <taxon>Craniata</taxon>
        <taxon>Vertebrata</taxon>
        <taxon>Euteleostomi</taxon>
        <taxon>Amphibia</taxon>
        <taxon>Batrachia</taxon>
        <taxon>Caudata</taxon>
        <taxon>Salamandroidea</taxon>
        <taxon>Salamandridae</taxon>
        <taxon>Pleurodelinae</taxon>
        <taxon>Pleurodeles</taxon>
    </lineage>
</organism>
<dbReference type="Proteomes" id="UP001066276">
    <property type="component" value="Chromosome 1_2"/>
</dbReference>
<dbReference type="EMBL" id="JANPWB010000002">
    <property type="protein sequence ID" value="KAJ1210149.1"/>
    <property type="molecule type" value="Genomic_DNA"/>
</dbReference>
<evidence type="ECO:0000256" key="1">
    <source>
        <dbReference type="SAM" id="MobiDB-lite"/>
    </source>
</evidence>
<reference evidence="2" key="1">
    <citation type="journal article" date="2022" name="bioRxiv">
        <title>Sequencing and chromosome-scale assembly of the giantPleurodeles waltlgenome.</title>
        <authorList>
            <person name="Brown T."/>
            <person name="Elewa A."/>
            <person name="Iarovenko S."/>
            <person name="Subramanian E."/>
            <person name="Araus A.J."/>
            <person name="Petzold A."/>
            <person name="Susuki M."/>
            <person name="Suzuki K.-i.T."/>
            <person name="Hayashi T."/>
            <person name="Toyoda A."/>
            <person name="Oliveira C."/>
            <person name="Osipova E."/>
            <person name="Leigh N.D."/>
            <person name="Simon A."/>
            <person name="Yun M.H."/>
        </authorList>
    </citation>
    <scope>NUCLEOTIDE SEQUENCE</scope>
    <source>
        <strain evidence="2">20211129_DDA</strain>
        <tissue evidence="2">Liver</tissue>
    </source>
</reference>
<comment type="caution">
    <text evidence="2">The sequence shown here is derived from an EMBL/GenBank/DDBJ whole genome shotgun (WGS) entry which is preliminary data.</text>
</comment>
<gene>
    <name evidence="2" type="ORF">NDU88_005517</name>
</gene>
<accession>A0AAV7WAN3</accession>
<keyword evidence="3" id="KW-1185">Reference proteome</keyword>
<sequence>MAAESKVQEALRLLREAGRLDILKEGDVVAAVITCSSPRAPDDRQAVRRRGGGRYRGRAGDAVVRGRGRASPPQRAGPLVAPSLRVLVPGSSAVNSLGLGARRLRFSAARVASARAPRGTMRGASRSRRVAALCQDRKRAGSASQLIPCLILPRIKRGGQYMQKDGEINA</sequence>
<name>A0AAV7WAN3_PLEWA</name>
<dbReference type="AlphaFoldDB" id="A0AAV7WAN3"/>